<evidence type="ECO:0000313" key="12">
    <source>
        <dbReference type="Proteomes" id="UP000824988"/>
    </source>
</evidence>
<evidence type="ECO:0000313" key="11">
    <source>
        <dbReference type="EMBL" id="BBL70393.1"/>
    </source>
</evidence>
<dbReference type="AlphaFoldDB" id="A0A8D5AGH7"/>
<sequence>MDTPRDDNDLRYLKTLSVLYVEDEDEIREQLAQFLQRRCAAVYTASDGRKGLDAFRRRKPDIVITDILMPVMDGLKMGAAIRELSPTTPIIITTAFEEPAYFQKAIDLGVDKYVVKPVDAGALLQALLNSARAVRAEAALREVEERYRLLFHLSHIAISVAGGEPAEPAGLADMNVQILECNEAFLRLLGYRDQAAIQGENLFELIAPEFREPLYEMLKTELWVRGFTREFELELLRRNGGRAPVILQLLLRHDSGGAPKEVLAVMRDLAEQRRSEQELRLSAGVFSQSQDAILVTDSNNDIVSVNPAFTRLTGYGLDEVLGRNPKLLQSGRQDAAFYQAMWSAIQTDGHWQGEIWNRRKNGEVFPEWLSISTVRNDKGEIVNHIGIFSDISKLKAATEHIEFLAHYDPLTHLPNRLLLRDRVVQALAGRQRHGNRAAVLFLDLDRFKLINDSLGHAVGDALLVEVARRLSDSVRETDTVSRLGGDEFVVLLSEVRNGDEAMQVAQKILRSMQEVFQVGIHQLAVTPSIGIALSPDDGEDFDTLLRNADAAMYTAKQDGRNSYVFFTPSMNAGALERLSMETSLRRALEREEFRLHYQPKVDADSGRVLGLEALLRWEHPELGWVPPSRFIPLAEDTGQIAAIGNWVLQTACRQNRAWQEQGLLAVPVAVNLSALQFRQRRLKDQVLDALRQSDLDARYLELELTESMLMEDTAGAVVMLAELRKIGVRLSIDDFGTGYSSLSYLKRLPIDALKIDQSFVRDIADDSDDAAIVSAVISMAHDLHLRVVAEGVETLEQLRFLRAHQCDEAQGYLFSRPVCAEDAAALLARRVLVTQ</sequence>
<organism evidence="11 12">
    <name type="scientific">Methylogaea oryzae</name>
    <dbReference type="NCBI Taxonomy" id="1295382"/>
    <lineage>
        <taxon>Bacteria</taxon>
        <taxon>Pseudomonadati</taxon>
        <taxon>Pseudomonadota</taxon>
        <taxon>Gammaproteobacteria</taxon>
        <taxon>Methylococcales</taxon>
        <taxon>Methylococcaceae</taxon>
        <taxon>Methylogaea</taxon>
    </lineage>
</organism>
<dbReference type="InterPro" id="IPR001789">
    <property type="entry name" value="Sig_transdc_resp-reg_receiver"/>
</dbReference>
<evidence type="ECO:0000256" key="2">
    <source>
        <dbReference type="ARBA" id="ARBA00012282"/>
    </source>
</evidence>
<dbReference type="NCBIfam" id="TIGR00229">
    <property type="entry name" value="sensory_box"/>
    <property type="match status" value="2"/>
</dbReference>
<dbReference type="Proteomes" id="UP000824988">
    <property type="component" value="Chromosome"/>
</dbReference>
<feature type="domain" description="PAC" evidence="8">
    <location>
        <begin position="229"/>
        <end position="281"/>
    </location>
</feature>
<dbReference type="Pfam" id="PF00990">
    <property type="entry name" value="GGDEF"/>
    <property type="match status" value="1"/>
</dbReference>
<feature type="domain" description="GGDEF" evidence="10">
    <location>
        <begin position="435"/>
        <end position="568"/>
    </location>
</feature>
<keyword evidence="3" id="KW-0973">c-di-GMP</keyword>
<dbReference type="InterPro" id="IPR001610">
    <property type="entry name" value="PAC"/>
</dbReference>
<dbReference type="Pfam" id="PF00072">
    <property type="entry name" value="Response_reg"/>
    <property type="match status" value="1"/>
</dbReference>
<reference evidence="11" key="1">
    <citation type="submission" date="2019-06" db="EMBL/GenBank/DDBJ databases">
        <title>Complete genome sequence of Methylogaea oryzae strain JCM16910.</title>
        <authorList>
            <person name="Asakawa S."/>
        </authorList>
    </citation>
    <scope>NUCLEOTIDE SEQUENCE</scope>
    <source>
        <strain evidence="11">E10</strain>
    </source>
</reference>
<dbReference type="EMBL" id="AP019782">
    <property type="protein sequence ID" value="BBL70393.1"/>
    <property type="molecule type" value="Genomic_DNA"/>
</dbReference>
<dbReference type="PROSITE" id="PS50110">
    <property type="entry name" value="RESPONSE_REGULATORY"/>
    <property type="match status" value="1"/>
</dbReference>
<comment type="catalytic activity">
    <reaction evidence="4">
        <text>3',3'-c-di-GMP + H2O = 5'-phosphoguanylyl(3'-&gt;5')guanosine + H(+)</text>
        <dbReference type="Rhea" id="RHEA:24902"/>
        <dbReference type="ChEBI" id="CHEBI:15377"/>
        <dbReference type="ChEBI" id="CHEBI:15378"/>
        <dbReference type="ChEBI" id="CHEBI:58754"/>
        <dbReference type="ChEBI" id="CHEBI:58805"/>
        <dbReference type="EC" id="3.1.4.52"/>
    </reaction>
    <physiologicalReaction direction="left-to-right" evidence="4">
        <dbReference type="Rhea" id="RHEA:24903"/>
    </physiologicalReaction>
</comment>
<dbReference type="RefSeq" id="WP_221048400.1">
    <property type="nucleotide sequence ID" value="NZ_AP019782.1"/>
</dbReference>
<comment type="cofactor">
    <cofactor evidence="1">
        <name>Mg(2+)</name>
        <dbReference type="ChEBI" id="CHEBI:18420"/>
    </cofactor>
</comment>
<evidence type="ECO:0000259" key="6">
    <source>
        <dbReference type="PROSITE" id="PS50110"/>
    </source>
</evidence>
<protein>
    <recommendedName>
        <fullName evidence="2">cyclic-guanylate-specific phosphodiesterase</fullName>
        <ecNumber evidence="2">3.1.4.52</ecNumber>
    </recommendedName>
</protein>
<feature type="domain" description="PAC" evidence="8">
    <location>
        <begin position="351"/>
        <end position="403"/>
    </location>
</feature>
<dbReference type="CDD" id="cd17536">
    <property type="entry name" value="REC_YesN-like"/>
    <property type="match status" value="1"/>
</dbReference>
<dbReference type="Pfam" id="PF13426">
    <property type="entry name" value="PAS_9"/>
    <property type="match status" value="2"/>
</dbReference>
<dbReference type="CDD" id="cd00130">
    <property type="entry name" value="PAS"/>
    <property type="match status" value="2"/>
</dbReference>
<dbReference type="InterPro" id="IPR000160">
    <property type="entry name" value="GGDEF_dom"/>
</dbReference>
<evidence type="ECO:0000256" key="1">
    <source>
        <dbReference type="ARBA" id="ARBA00001946"/>
    </source>
</evidence>
<dbReference type="PROSITE" id="PS50887">
    <property type="entry name" value="GGDEF"/>
    <property type="match status" value="1"/>
</dbReference>
<dbReference type="EC" id="3.1.4.52" evidence="2"/>
<evidence type="ECO:0000256" key="5">
    <source>
        <dbReference type="PROSITE-ProRule" id="PRU00169"/>
    </source>
</evidence>
<evidence type="ECO:0000259" key="8">
    <source>
        <dbReference type="PROSITE" id="PS50113"/>
    </source>
</evidence>
<dbReference type="PROSITE" id="PS50883">
    <property type="entry name" value="EAL"/>
    <property type="match status" value="1"/>
</dbReference>
<dbReference type="PANTHER" id="PTHR44757">
    <property type="entry name" value="DIGUANYLATE CYCLASE DGCP"/>
    <property type="match status" value="1"/>
</dbReference>
<dbReference type="GO" id="GO:0071732">
    <property type="term" value="P:cellular response to nitric oxide"/>
    <property type="evidence" value="ECO:0007669"/>
    <property type="project" value="UniProtKB-ARBA"/>
</dbReference>
<evidence type="ECO:0000256" key="3">
    <source>
        <dbReference type="ARBA" id="ARBA00022636"/>
    </source>
</evidence>
<evidence type="ECO:0000256" key="4">
    <source>
        <dbReference type="ARBA" id="ARBA00051114"/>
    </source>
</evidence>
<dbReference type="InterPro" id="IPR052155">
    <property type="entry name" value="Biofilm_reg_signaling"/>
</dbReference>
<feature type="domain" description="Response regulatory" evidence="6">
    <location>
        <begin position="17"/>
        <end position="131"/>
    </location>
</feature>
<keyword evidence="12" id="KW-1185">Reference proteome</keyword>
<feature type="domain" description="EAL" evidence="9">
    <location>
        <begin position="577"/>
        <end position="831"/>
    </location>
</feature>
<dbReference type="PANTHER" id="PTHR44757:SF2">
    <property type="entry name" value="BIOFILM ARCHITECTURE MAINTENANCE PROTEIN MBAA"/>
    <property type="match status" value="1"/>
</dbReference>
<dbReference type="InterPro" id="IPR000700">
    <property type="entry name" value="PAS-assoc_C"/>
</dbReference>
<dbReference type="FunFam" id="3.30.70.270:FF:000001">
    <property type="entry name" value="Diguanylate cyclase domain protein"/>
    <property type="match status" value="1"/>
</dbReference>
<feature type="domain" description="PAS" evidence="7">
    <location>
        <begin position="275"/>
        <end position="324"/>
    </location>
</feature>
<feature type="modified residue" description="4-aspartylphosphate" evidence="5">
    <location>
        <position position="66"/>
    </location>
</feature>
<evidence type="ECO:0000259" key="9">
    <source>
        <dbReference type="PROSITE" id="PS50883"/>
    </source>
</evidence>
<dbReference type="GO" id="GO:0000160">
    <property type="term" value="P:phosphorelay signal transduction system"/>
    <property type="evidence" value="ECO:0007669"/>
    <property type="project" value="InterPro"/>
</dbReference>
<dbReference type="SMART" id="SM00052">
    <property type="entry name" value="EAL"/>
    <property type="match status" value="1"/>
</dbReference>
<dbReference type="SMART" id="SM00091">
    <property type="entry name" value="PAS"/>
    <property type="match status" value="2"/>
</dbReference>
<dbReference type="KEGG" id="moz:MoryE10_09990"/>
<evidence type="ECO:0000259" key="7">
    <source>
        <dbReference type="PROSITE" id="PS50112"/>
    </source>
</evidence>
<proteinExistence type="predicted"/>
<feature type="domain" description="PAS" evidence="7">
    <location>
        <begin position="173"/>
        <end position="222"/>
    </location>
</feature>
<dbReference type="NCBIfam" id="TIGR00254">
    <property type="entry name" value="GGDEF"/>
    <property type="match status" value="1"/>
</dbReference>
<evidence type="ECO:0000259" key="10">
    <source>
        <dbReference type="PROSITE" id="PS50887"/>
    </source>
</evidence>
<dbReference type="Pfam" id="PF00563">
    <property type="entry name" value="EAL"/>
    <property type="match status" value="1"/>
</dbReference>
<dbReference type="PROSITE" id="PS50112">
    <property type="entry name" value="PAS"/>
    <property type="match status" value="2"/>
</dbReference>
<name>A0A8D5AGH7_9GAMM</name>
<dbReference type="SMART" id="SM00086">
    <property type="entry name" value="PAC"/>
    <property type="match status" value="2"/>
</dbReference>
<gene>
    <name evidence="11" type="ORF">MoryE10_09990</name>
</gene>
<dbReference type="SMART" id="SM00267">
    <property type="entry name" value="GGDEF"/>
    <property type="match status" value="1"/>
</dbReference>
<dbReference type="PROSITE" id="PS50113">
    <property type="entry name" value="PAC"/>
    <property type="match status" value="2"/>
</dbReference>
<dbReference type="CDD" id="cd01948">
    <property type="entry name" value="EAL"/>
    <property type="match status" value="1"/>
</dbReference>
<dbReference type="SMART" id="SM00448">
    <property type="entry name" value="REC"/>
    <property type="match status" value="1"/>
</dbReference>
<accession>A0A8D5AGH7</accession>
<dbReference type="GO" id="GO:0071111">
    <property type="term" value="F:cyclic-guanylate-specific phosphodiesterase activity"/>
    <property type="evidence" value="ECO:0007669"/>
    <property type="project" value="UniProtKB-EC"/>
</dbReference>
<keyword evidence="5" id="KW-0597">Phosphoprotein</keyword>
<dbReference type="InterPro" id="IPR000014">
    <property type="entry name" value="PAS"/>
</dbReference>
<dbReference type="CDD" id="cd01949">
    <property type="entry name" value="GGDEF"/>
    <property type="match status" value="1"/>
</dbReference>
<dbReference type="FunFam" id="3.20.20.450:FF:000001">
    <property type="entry name" value="Cyclic di-GMP phosphodiesterase yahA"/>
    <property type="match status" value="1"/>
</dbReference>
<dbReference type="InterPro" id="IPR001633">
    <property type="entry name" value="EAL_dom"/>
</dbReference>